<sequence length="168" mass="18564">MQALIQEFSLTGSVAAPLGWNSQISASYSLYFPALYVSILSMFTSILESSQNRPIASVFTNFQIFSGTFATMKLSLSWFTLCLFAPQSAQQCSSHSSGVTPFFLSIQHPSATSCQLPKPLFIICSISASSSKADQSHNSRENDEQFADAIWYHVRNNLSILEYSECCQ</sequence>
<gene>
    <name evidence="1" type="ORF">FGO68_gene12627</name>
</gene>
<evidence type="ECO:0000313" key="2">
    <source>
        <dbReference type="Proteomes" id="UP000785679"/>
    </source>
</evidence>
<evidence type="ECO:0000313" key="1">
    <source>
        <dbReference type="EMBL" id="TNV78202.1"/>
    </source>
</evidence>
<dbReference type="EMBL" id="RRYP01010720">
    <property type="protein sequence ID" value="TNV78202.1"/>
    <property type="molecule type" value="Genomic_DNA"/>
</dbReference>
<organism evidence="1 2">
    <name type="scientific">Halteria grandinella</name>
    <dbReference type="NCBI Taxonomy" id="5974"/>
    <lineage>
        <taxon>Eukaryota</taxon>
        <taxon>Sar</taxon>
        <taxon>Alveolata</taxon>
        <taxon>Ciliophora</taxon>
        <taxon>Intramacronucleata</taxon>
        <taxon>Spirotrichea</taxon>
        <taxon>Stichotrichia</taxon>
        <taxon>Sporadotrichida</taxon>
        <taxon>Halteriidae</taxon>
        <taxon>Halteria</taxon>
    </lineage>
</organism>
<proteinExistence type="predicted"/>
<reference evidence="1" key="1">
    <citation type="submission" date="2019-06" db="EMBL/GenBank/DDBJ databases">
        <authorList>
            <person name="Zheng W."/>
        </authorList>
    </citation>
    <scope>NUCLEOTIDE SEQUENCE</scope>
    <source>
        <strain evidence="1">QDHG01</strain>
    </source>
</reference>
<dbReference type="Proteomes" id="UP000785679">
    <property type="component" value="Unassembled WGS sequence"/>
</dbReference>
<comment type="caution">
    <text evidence="1">The sequence shown here is derived from an EMBL/GenBank/DDBJ whole genome shotgun (WGS) entry which is preliminary data.</text>
</comment>
<keyword evidence="2" id="KW-1185">Reference proteome</keyword>
<dbReference type="AlphaFoldDB" id="A0A8J8NMB1"/>
<name>A0A8J8NMB1_HALGN</name>
<accession>A0A8J8NMB1</accession>
<protein>
    <submittedName>
        <fullName evidence="1">Uncharacterized protein</fullName>
    </submittedName>
</protein>